<organism evidence="2 3">
    <name type="scientific">Parelaphostrongylus tenuis</name>
    <name type="common">Meningeal worm</name>
    <dbReference type="NCBI Taxonomy" id="148309"/>
    <lineage>
        <taxon>Eukaryota</taxon>
        <taxon>Metazoa</taxon>
        <taxon>Ecdysozoa</taxon>
        <taxon>Nematoda</taxon>
        <taxon>Chromadorea</taxon>
        <taxon>Rhabditida</taxon>
        <taxon>Rhabditina</taxon>
        <taxon>Rhabditomorpha</taxon>
        <taxon>Strongyloidea</taxon>
        <taxon>Metastrongylidae</taxon>
        <taxon>Parelaphostrongylus</taxon>
    </lineage>
</organism>
<dbReference type="EMBL" id="JAHQIW010002139">
    <property type="protein sequence ID" value="KAJ1354634.1"/>
    <property type="molecule type" value="Genomic_DNA"/>
</dbReference>
<name>A0AAD5MVN7_PARTN</name>
<dbReference type="AlphaFoldDB" id="A0AAD5MVN7"/>
<protein>
    <recommendedName>
        <fullName evidence="4">UBX domain-containing protein</fullName>
    </recommendedName>
</protein>
<evidence type="ECO:0000313" key="3">
    <source>
        <dbReference type="Proteomes" id="UP001196413"/>
    </source>
</evidence>
<evidence type="ECO:0008006" key="4">
    <source>
        <dbReference type="Google" id="ProtNLM"/>
    </source>
</evidence>
<evidence type="ECO:0000313" key="2">
    <source>
        <dbReference type="EMBL" id="KAJ1354634.1"/>
    </source>
</evidence>
<evidence type="ECO:0000256" key="1">
    <source>
        <dbReference type="SAM" id="Coils"/>
    </source>
</evidence>
<feature type="coiled-coil region" evidence="1">
    <location>
        <begin position="82"/>
        <end position="113"/>
    </location>
</feature>
<accession>A0AAD5MVN7</accession>
<comment type="caution">
    <text evidence="2">The sequence shown here is derived from an EMBL/GenBank/DDBJ whole genome shotgun (WGS) entry which is preliminary data.</text>
</comment>
<keyword evidence="3" id="KW-1185">Reference proteome</keyword>
<gene>
    <name evidence="2" type="ORF">KIN20_011627</name>
</gene>
<reference evidence="2" key="1">
    <citation type="submission" date="2021-06" db="EMBL/GenBank/DDBJ databases">
        <title>Parelaphostrongylus tenuis whole genome reference sequence.</title>
        <authorList>
            <person name="Garwood T.J."/>
            <person name="Larsen P.A."/>
            <person name="Fountain-Jones N.M."/>
            <person name="Garbe J.R."/>
            <person name="Macchietto M.G."/>
            <person name="Kania S.A."/>
            <person name="Gerhold R.W."/>
            <person name="Richards J.E."/>
            <person name="Wolf T.M."/>
        </authorList>
    </citation>
    <scope>NUCLEOTIDE SEQUENCE</scope>
    <source>
        <strain evidence="2">MNPRO001-30</strain>
        <tissue evidence="2">Meninges</tissue>
    </source>
</reference>
<sequence>MFPRSPCFVAVSTRDENMLMCVEMPSDAEQIWPLLRQCALEEIEFREEENLQEVNYLSKCLIFSEKTYGQCMNLVFLPECLLRRMLRENRELMEQQEREYRESEERDRAMIAERRRQKKLQEEETFKRNREEQERTEKLTKRTKILKQLRDEIVANHPDDNYDGKDSIRVLVRYPSGETKSVRSYFCEVMLSELFRSALWVSSQEACFLP</sequence>
<proteinExistence type="predicted"/>
<keyword evidence="1" id="KW-0175">Coiled coil</keyword>
<dbReference type="Proteomes" id="UP001196413">
    <property type="component" value="Unassembled WGS sequence"/>
</dbReference>